<feature type="compositionally biased region" description="Low complexity" evidence="1">
    <location>
        <begin position="83"/>
        <end position="97"/>
    </location>
</feature>
<feature type="chain" id="PRO_5039077654" evidence="2">
    <location>
        <begin position="20"/>
        <end position="814"/>
    </location>
</feature>
<keyword evidence="2" id="KW-0732">Signal</keyword>
<keyword evidence="4" id="KW-1185">Reference proteome</keyword>
<proteinExistence type="predicted"/>
<dbReference type="RefSeq" id="WP_101809344.1">
    <property type="nucleotide sequence ID" value="NZ_NFEZ01000004.1"/>
</dbReference>
<dbReference type="InterPro" id="IPR043751">
    <property type="entry name" value="DUF5696"/>
</dbReference>
<dbReference type="Proteomes" id="UP000234789">
    <property type="component" value="Unassembled WGS sequence"/>
</dbReference>
<reference evidence="3 4" key="1">
    <citation type="submission" date="2017-05" db="EMBL/GenBank/DDBJ databases">
        <title>Functional genome analysis of Paenibacillus pasadenensis strain R16: insights on endophytic life style and antifungal activity.</title>
        <authorList>
            <person name="Passera A."/>
            <person name="Marcolungo L."/>
            <person name="Casati P."/>
            <person name="Brasca M."/>
            <person name="Quaglino F."/>
            <person name="Delledonne M."/>
        </authorList>
    </citation>
    <scope>NUCLEOTIDE SEQUENCE [LARGE SCALE GENOMIC DNA]</scope>
    <source>
        <strain evidence="3 4">R16</strain>
    </source>
</reference>
<feature type="region of interest" description="Disordered" evidence="1">
    <location>
        <begin position="37"/>
        <end position="113"/>
    </location>
</feature>
<protein>
    <submittedName>
        <fullName evidence="3">Uncharacterized protein</fullName>
    </submittedName>
</protein>
<feature type="compositionally biased region" description="Low complexity" evidence="1">
    <location>
        <begin position="37"/>
        <end position="73"/>
    </location>
</feature>
<dbReference type="EMBL" id="NFEZ01000004">
    <property type="protein sequence ID" value="PLT46470.1"/>
    <property type="molecule type" value="Genomic_DNA"/>
</dbReference>
<sequence>MKRNHRRAAAILCIAAAVAAVNVGGLRAFGGPDGWEQASAAGSGAAEAGEAASAEASASQAGEAEAAAAGTDEAGAEAEAEAAEAGVDGSDAAAAPGSPEPAQPEASGRPKAVYPVSATTKAAENERYILYGDPKSGNIRIVSKASGAEWLGTPQADRTTTPSNKKFMDSPVQINYTEGSETTSTYPLKEKGAKIALKPQKDGLRADFDLPSLKLRLSVVYTLTEDGLTASIPDDSIVEGGSARLVSVELLPFFNAARGSDEGAILIPDGSGALIAFKEKHAPYYAGYSEPIYGPDLTFKTQSHDVVEEEWLHRQSNRERIALPVFGIYRNGVGSLGIVAEGEFAASINATPSGIRNIPFYRSGAEFVYRNDDVIFVGSTGRVPLFQAKRIEGDRSIAFKLLEGEEAGYPGMARAYRDYLIREKGVQPIRRDAAPFSLKLFGGILRDEVIGDSFVAMTSFDEAQAILDALAERGVRGIDATLSGWSAGGRYGDQPRHFPASGPLGGGDGLKRLTEHAAAGGSRIYLEAHYAQVSARSDGLRKSDAVRGLNRDRQPLYEYFLASGWNDARRKFYMTKPQAAYDRYLKPELAKYAAAGAAGAAFAGIGESLYSDQAPDRYLSRGAAASVWRQMLEDSRSELGAASVSYGFAYTLGAVDRIEGAPMDSSHFLFADETVPFYQMALHGLIPYTAPPTNLRDDAAAERLRMLEYGAIPSYELTFKPTSALQRTDEDRLFSSGYEDWLDEAAQEYKDYAAIASRTMGEAIVDHEKLSRYVYRTTYEGGTQVWVNYGSEPAAQDGVAVPPMDYVVTEGASR</sequence>
<feature type="signal peptide" evidence="2">
    <location>
        <begin position="1"/>
        <end position="19"/>
    </location>
</feature>
<gene>
    <name evidence="3" type="ORF">B8V81_4901</name>
</gene>
<dbReference type="AlphaFoldDB" id="A0A2N5N843"/>
<accession>A0A2N5N843</accession>
<evidence type="ECO:0000256" key="2">
    <source>
        <dbReference type="SAM" id="SignalP"/>
    </source>
</evidence>
<evidence type="ECO:0000313" key="3">
    <source>
        <dbReference type="EMBL" id="PLT46470.1"/>
    </source>
</evidence>
<organism evidence="3 4">
    <name type="scientific">Paenibacillus pasadenensis</name>
    <dbReference type="NCBI Taxonomy" id="217090"/>
    <lineage>
        <taxon>Bacteria</taxon>
        <taxon>Bacillati</taxon>
        <taxon>Bacillota</taxon>
        <taxon>Bacilli</taxon>
        <taxon>Bacillales</taxon>
        <taxon>Paenibacillaceae</taxon>
        <taxon>Paenibacillus</taxon>
    </lineage>
</organism>
<evidence type="ECO:0000256" key="1">
    <source>
        <dbReference type="SAM" id="MobiDB-lite"/>
    </source>
</evidence>
<evidence type="ECO:0000313" key="4">
    <source>
        <dbReference type="Proteomes" id="UP000234789"/>
    </source>
</evidence>
<comment type="caution">
    <text evidence="3">The sequence shown here is derived from an EMBL/GenBank/DDBJ whole genome shotgun (WGS) entry which is preliminary data.</text>
</comment>
<dbReference type="Pfam" id="PF18952">
    <property type="entry name" value="DUF5696"/>
    <property type="match status" value="1"/>
</dbReference>
<name>A0A2N5N843_9BACL</name>